<evidence type="ECO:0000259" key="10">
    <source>
        <dbReference type="PROSITE" id="PS51384"/>
    </source>
</evidence>
<feature type="domain" description="FAD-binding FR-type" evidence="10">
    <location>
        <begin position="2"/>
        <end position="106"/>
    </location>
</feature>
<name>A0A238U4N9_9FLAO</name>
<evidence type="ECO:0000259" key="9">
    <source>
        <dbReference type="PROSITE" id="PS51085"/>
    </source>
</evidence>
<evidence type="ECO:0000256" key="8">
    <source>
        <dbReference type="ARBA" id="ARBA00023014"/>
    </source>
</evidence>
<dbReference type="InterPro" id="IPR039261">
    <property type="entry name" value="FNR_nucleotide-bd"/>
</dbReference>
<keyword evidence="7" id="KW-0408">Iron</keyword>
<keyword evidence="6" id="KW-0560">Oxidoreductase</keyword>
<dbReference type="InterPro" id="IPR006058">
    <property type="entry name" value="2Fe2S_fd_BS"/>
</dbReference>
<keyword evidence="8" id="KW-0411">Iron-sulfur</keyword>
<dbReference type="PROSITE" id="PS00197">
    <property type="entry name" value="2FE2S_FER_1"/>
    <property type="match status" value="1"/>
</dbReference>
<evidence type="ECO:0000313" key="11">
    <source>
        <dbReference type="EMBL" id="SNR14005.1"/>
    </source>
</evidence>
<keyword evidence="3" id="KW-0001">2Fe-2S</keyword>
<feature type="domain" description="2Fe-2S ferredoxin-type" evidence="9">
    <location>
        <begin position="258"/>
        <end position="348"/>
    </location>
</feature>
<dbReference type="InterPro" id="IPR001041">
    <property type="entry name" value="2Fe-2S_ferredoxin-type"/>
</dbReference>
<dbReference type="Pfam" id="PF00970">
    <property type="entry name" value="FAD_binding_6"/>
    <property type="match status" value="1"/>
</dbReference>
<proteinExistence type="predicted"/>
<evidence type="ECO:0000256" key="6">
    <source>
        <dbReference type="ARBA" id="ARBA00023002"/>
    </source>
</evidence>
<dbReference type="InterPro" id="IPR001433">
    <property type="entry name" value="OxRdtase_FAD/NAD-bd"/>
</dbReference>
<dbReference type="GO" id="GO:0051537">
    <property type="term" value="F:2 iron, 2 sulfur cluster binding"/>
    <property type="evidence" value="ECO:0007669"/>
    <property type="project" value="UniProtKB-KW"/>
</dbReference>
<dbReference type="RefSeq" id="WP_095068872.1">
    <property type="nucleotide sequence ID" value="NZ_LT899436.1"/>
</dbReference>
<evidence type="ECO:0000256" key="3">
    <source>
        <dbReference type="ARBA" id="ARBA00022714"/>
    </source>
</evidence>
<dbReference type="InterPro" id="IPR017938">
    <property type="entry name" value="Riboflavin_synthase-like_b-brl"/>
</dbReference>
<dbReference type="Gene3D" id="3.10.20.30">
    <property type="match status" value="1"/>
</dbReference>
<organism evidence="11 12">
    <name type="scientific">Tenacibaculum jejuense</name>
    <dbReference type="NCBI Taxonomy" id="584609"/>
    <lineage>
        <taxon>Bacteria</taxon>
        <taxon>Pseudomonadati</taxon>
        <taxon>Bacteroidota</taxon>
        <taxon>Flavobacteriia</taxon>
        <taxon>Flavobacteriales</taxon>
        <taxon>Flavobacteriaceae</taxon>
        <taxon>Tenacibaculum</taxon>
    </lineage>
</organism>
<protein>
    <submittedName>
        <fullName evidence="11">Flavodoxin reductase (Ferredoxin-NADPH reductase) family 1</fullName>
    </submittedName>
</protein>
<comment type="cofactor">
    <cofactor evidence="1">
        <name>FAD</name>
        <dbReference type="ChEBI" id="CHEBI:57692"/>
    </cofactor>
</comment>
<evidence type="ECO:0000256" key="5">
    <source>
        <dbReference type="ARBA" id="ARBA00022827"/>
    </source>
</evidence>
<dbReference type="GO" id="GO:0016491">
    <property type="term" value="F:oxidoreductase activity"/>
    <property type="evidence" value="ECO:0007669"/>
    <property type="project" value="UniProtKB-KW"/>
</dbReference>
<dbReference type="GO" id="GO:0046872">
    <property type="term" value="F:metal ion binding"/>
    <property type="evidence" value="ECO:0007669"/>
    <property type="project" value="UniProtKB-KW"/>
</dbReference>
<keyword evidence="4" id="KW-0479">Metal-binding</keyword>
<reference evidence="11 12" key="1">
    <citation type="submission" date="2017-07" db="EMBL/GenBank/DDBJ databases">
        <authorList>
            <person name="Sun Z.S."/>
            <person name="Albrecht U."/>
            <person name="Echele G."/>
            <person name="Lee C.C."/>
        </authorList>
    </citation>
    <scope>NUCLEOTIDE SEQUENCE [LARGE SCALE GENOMIC DNA]</scope>
    <source>
        <strain evidence="12">type strain: KCTC 22618</strain>
    </source>
</reference>
<dbReference type="PRINTS" id="PR00410">
    <property type="entry name" value="PHEHYDRXLASE"/>
</dbReference>
<dbReference type="InterPro" id="IPR036010">
    <property type="entry name" value="2Fe-2S_ferredoxin-like_sf"/>
</dbReference>
<accession>A0A238U4N9</accession>
<dbReference type="InterPro" id="IPR008333">
    <property type="entry name" value="Cbr1-like_FAD-bd_dom"/>
</dbReference>
<dbReference type="GO" id="GO:0050660">
    <property type="term" value="F:flavin adenine dinucleotide binding"/>
    <property type="evidence" value="ECO:0007669"/>
    <property type="project" value="TreeGrafter"/>
</dbReference>
<evidence type="ECO:0000256" key="1">
    <source>
        <dbReference type="ARBA" id="ARBA00001974"/>
    </source>
</evidence>
<dbReference type="CDD" id="cd00207">
    <property type="entry name" value="fer2"/>
    <property type="match status" value="1"/>
</dbReference>
<evidence type="ECO:0000313" key="12">
    <source>
        <dbReference type="Proteomes" id="UP000215214"/>
    </source>
</evidence>
<keyword evidence="5" id="KW-0274">FAD</keyword>
<dbReference type="PANTHER" id="PTHR47354">
    <property type="entry name" value="NADH OXIDOREDUCTASE HCR"/>
    <property type="match status" value="1"/>
</dbReference>
<keyword evidence="2" id="KW-0285">Flavoprotein</keyword>
<dbReference type="Gene3D" id="2.40.30.10">
    <property type="entry name" value="Translation factors"/>
    <property type="match status" value="1"/>
</dbReference>
<evidence type="ECO:0000256" key="4">
    <source>
        <dbReference type="ARBA" id="ARBA00022723"/>
    </source>
</evidence>
<evidence type="ECO:0000256" key="7">
    <source>
        <dbReference type="ARBA" id="ARBA00023004"/>
    </source>
</evidence>
<dbReference type="AlphaFoldDB" id="A0A238U4N9"/>
<evidence type="ECO:0000256" key="2">
    <source>
        <dbReference type="ARBA" id="ARBA00022630"/>
    </source>
</evidence>
<gene>
    <name evidence="11" type="ORF">TJEJU_0199</name>
</gene>
<dbReference type="InterPro" id="IPR012675">
    <property type="entry name" value="Beta-grasp_dom_sf"/>
</dbReference>
<dbReference type="EMBL" id="LT899436">
    <property type="protein sequence ID" value="SNR14005.1"/>
    <property type="molecule type" value="Genomic_DNA"/>
</dbReference>
<dbReference type="SUPFAM" id="SSF52343">
    <property type="entry name" value="Ferredoxin reductase-like, C-terminal NADP-linked domain"/>
    <property type="match status" value="1"/>
</dbReference>
<dbReference type="PANTHER" id="PTHR47354:SF8">
    <property type="entry name" value="1,2-PHENYLACETYL-COA EPOXIDASE, SUBUNIT E"/>
    <property type="match status" value="1"/>
</dbReference>
<dbReference type="Proteomes" id="UP000215214">
    <property type="component" value="Chromosome TJEJU"/>
</dbReference>
<dbReference type="PROSITE" id="PS51384">
    <property type="entry name" value="FAD_FR"/>
    <property type="match status" value="1"/>
</dbReference>
<dbReference type="InterPro" id="IPR050415">
    <property type="entry name" value="MRET"/>
</dbReference>
<dbReference type="Gene3D" id="3.40.50.80">
    <property type="entry name" value="Nucleotide-binding domain of ferredoxin-NADP reductase (FNR) module"/>
    <property type="match status" value="1"/>
</dbReference>
<sequence length="348" mass="38489">MSQFYPIKIKDVIRETSSAVSLVFDIPSELTNDFNFIAGQYITLKTTINGEEVRRAYSLCSSPKSGEVKVAVKAVENGTFSVFVNEKLNAGDLLEVSKPEGKFVLEPENDKNYIGFAAGSGITPVLSMVKSVLESNTSSTFTLVYGNKTITDTIFYKELAELQTQYAERFNLSYVFSRENVESAVFGRIDKAHVNYFMKNIYKDLSFDKAFLCGPEEMINIASETLVENGFAKENVLFELFTTSIDEAAASQVKEGETEITVVLDDEKTTFTMPQDSDILAEALRKKIDAPYSCQGGVCSSCIAKVTEGKAVMVKNQILTDEELEEGFILTCQAHPTTPTITVDFDDV</sequence>
<dbReference type="OrthoDB" id="9789468at2"/>
<dbReference type="SUPFAM" id="SSF63380">
    <property type="entry name" value="Riboflavin synthase domain-like"/>
    <property type="match status" value="1"/>
</dbReference>
<dbReference type="PROSITE" id="PS51085">
    <property type="entry name" value="2FE2S_FER_2"/>
    <property type="match status" value="1"/>
</dbReference>
<dbReference type="KEGG" id="tje:TJEJU_0199"/>
<dbReference type="CDD" id="cd06214">
    <property type="entry name" value="PA_degradation_oxidoreductase_like"/>
    <property type="match status" value="1"/>
</dbReference>
<dbReference type="SUPFAM" id="SSF54292">
    <property type="entry name" value="2Fe-2S ferredoxin-like"/>
    <property type="match status" value="1"/>
</dbReference>
<dbReference type="Pfam" id="PF00111">
    <property type="entry name" value="Fer2"/>
    <property type="match status" value="1"/>
</dbReference>
<dbReference type="Pfam" id="PF00175">
    <property type="entry name" value="NAD_binding_1"/>
    <property type="match status" value="1"/>
</dbReference>
<dbReference type="InterPro" id="IPR017927">
    <property type="entry name" value="FAD-bd_FR_type"/>
</dbReference>
<keyword evidence="12" id="KW-1185">Reference proteome</keyword>